<dbReference type="InterPro" id="IPR001251">
    <property type="entry name" value="CRAL-TRIO_dom"/>
</dbReference>
<dbReference type="SUPFAM" id="SSF52087">
    <property type="entry name" value="CRAL/TRIO domain"/>
    <property type="match status" value="1"/>
</dbReference>
<reference evidence="2 3" key="1">
    <citation type="journal article" date="2024" name="Nat. Commun.">
        <title>Phylogenomics reveals the evolutionary origins of lichenization in chlorophyte algae.</title>
        <authorList>
            <person name="Puginier C."/>
            <person name="Libourel C."/>
            <person name="Otte J."/>
            <person name="Skaloud P."/>
            <person name="Haon M."/>
            <person name="Grisel S."/>
            <person name="Petersen M."/>
            <person name="Berrin J.G."/>
            <person name="Delaux P.M."/>
            <person name="Dal Grande F."/>
            <person name="Keller J."/>
        </authorList>
    </citation>
    <scope>NUCLEOTIDE SEQUENCE [LARGE SCALE GENOMIC DNA]</scope>
    <source>
        <strain evidence="2 3">SAG 2145</strain>
    </source>
</reference>
<organism evidence="2 3">
    <name type="scientific">Apatococcus lobatus</name>
    <dbReference type="NCBI Taxonomy" id="904363"/>
    <lineage>
        <taxon>Eukaryota</taxon>
        <taxon>Viridiplantae</taxon>
        <taxon>Chlorophyta</taxon>
        <taxon>core chlorophytes</taxon>
        <taxon>Trebouxiophyceae</taxon>
        <taxon>Chlorellales</taxon>
        <taxon>Chlorellaceae</taxon>
        <taxon>Apatococcus</taxon>
    </lineage>
</organism>
<dbReference type="PANTHER" id="PTHR45824:SF6">
    <property type="entry name" value="F16L1.9 PROTEIN"/>
    <property type="match status" value="1"/>
</dbReference>
<dbReference type="Proteomes" id="UP001438707">
    <property type="component" value="Unassembled WGS sequence"/>
</dbReference>
<dbReference type="InterPro" id="IPR052578">
    <property type="entry name" value="PI_Transfer_CRAL-TRIO"/>
</dbReference>
<evidence type="ECO:0000313" key="2">
    <source>
        <dbReference type="EMBL" id="KAK9843107.1"/>
    </source>
</evidence>
<dbReference type="InterPro" id="IPR036273">
    <property type="entry name" value="CRAL/TRIO_N_dom_sf"/>
</dbReference>
<dbReference type="AlphaFoldDB" id="A0AAW1SBV0"/>
<dbReference type="PANTHER" id="PTHR45824">
    <property type="entry name" value="GH16843P"/>
    <property type="match status" value="1"/>
</dbReference>
<dbReference type="SMART" id="SM01100">
    <property type="entry name" value="CRAL_TRIO_N"/>
    <property type="match status" value="1"/>
</dbReference>
<dbReference type="EMBL" id="JALJOS010000002">
    <property type="protein sequence ID" value="KAK9843107.1"/>
    <property type="molecule type" value="Genomic_DNA"/>
</dbReference>
<dbReference type="SMART" id="SM00516">
    <property type="entry name" value="SEC14"/>
    <property type="match status" value="1"/>
</dbReference>
<protein>
    <recommendedName>
        <fullName evidence="1">CRAL-TRIO domain-containing protein</fullName>
    </recommendedName>
</protein>
<name>A0AAW1SBV0_9CHLO</name>
<dbReference type="PROSITE" id="PS50191">
    <property type="entry name" value="CRAL_TRIO"/>
    <property type="match status" value="1"/>
</dbReference>
<evidence type="ECO:0000313" key="3">
    <source>
        <dbReference type="Proteomes" id="UP001438707"/>
    </source>
</evidence>
<dbReference type="InterPro" id="IPR011074">
    <property type="entry name" value="CRAL/TRIO_N_dom"/>
</dbReference>
<accession>A0AAW1SBV0</accession>
<dbReference type="SUPFAM" id="SSF46938">
    <property type="entry name" value="CRAL/TRIO N-terminal domain"/>
    <property type="match status" value="1"/>
</dbReference>
<dbReference type="Gene3D" id="3.40.525.10">
    <property type="entry name" value="CRAL-TRIO lipid binding domain"/>
    <property type="match status" value="1"/>
</dbReference>
<gene>
    <name evidence="2" type="ORF">WJX74_007090</name>
</gene>
<dbReference type="Pfam" id="PF00650">
    <property type="entry name" value="CRAL_TRIO"/>
    <property type="match status" value="1"/>
</dbReference>
<dbReference type="InterPro" id="IPR036865">
    <property type="entry name" value="CRAL-TRIO_dom_sf"/>
</dbReference>
<keyword evidence="3" id="KW-1185">Reference proteome</keyword>
<comment type="caution">
    <text evidence="2">The sequence shown here is derived from an EMBL/GenBank/DDBJ whole genome shotgun (WGS) entry which is preliminary data.</text>
</comment>
<sequence>MKQAAKSSSFKQDSLSHDEQKAILSLRACVDQRLKGDPALQLWCTDLTLIRYLRARSWDVNKANQMLHKTLDWRSSYKPHEITWAEVSEEATTGKLFRMHTLDREGRPVLVMRPRNENSNIYERRLKFLVYCLECASQIADESGVGRMTWLIDFAGYSLSNAPPVRMSMQTTSILQNHYPERLGLAVCYHPPIIFQVTWKACKPFVDPITKNKILFLDKSAGSQKLMAEKFDLAQLEECLGGSLPASEAFNMQTYGSCMQEEEMKRSQALQKLQLHAQPGNVTQLNVT</sequence>
<evidence type="ECO:0000259" key="1">
    <source>
        <dbReference type="PROSITE" id="PS50191"/>
    </source>
</evidence>
<dbReference type="GO" id="GO:0008526">
    <property type="term" value="F:phosphatidylinositol transfer activity"/>
    <property type="evidence" value="ECO:0007669"/>
    <property type="project" value="TreeGrafter"/>
</dbReference>
<feature type="domain" description="CRAL-TRIO" evidence="1">
    <location>
        <begin position="84"/>
        <end position="248"/>
    </location>
</feature>
<proteinExistence type="predicted"/>
<dbReference type="Pfam" id="PF03765">
    <property type="entry name" value="CRAL_TRIO_N"/>
    <property type="match status" value="1"/>
</dbReference>
<dbReference type="CDD" id="cd00170">
    <property type="entry name" value="SEC14"/>
    <property type="match status" value="1"/>
</dbReference>